<dbReference type="RefSeq" id="WP_345677746.1">
    <property type="nucleotide sequence ID" value="NZ_BAABHS010000017.1"/>
</dbReference>
<dbReference type="EMBL" id="BAABHS010000017">
    <property type="protein sequence ID" value="GAA4975823.1"/>
    <property type="molecule type" value="Genomic_DNA"/>
</dbReference>
<reference evidence="2" key="1">
    <citation type="journal article" date="2019" name="Int. J. Syst. Evol. Microbiol.">
        <title>The Global Catalogue of Microorganisms (GCM) 10K type strain sequencing project: providing services to taxonomists for standard genome sequencing and annotation.</title>
        <authorList>
            <consortium name="The Broad Institute Genomics Platform"/>
            <consortium name="The Broad Institute Genome Sequencing Center for Infectious Disease"/>
            <person name="Wu L."/>
            <person name="Ma J."/>
        </authorList>
    </citation>
    <scope>NUCLEOTIDE SEQUENCE [LARGE SCALE GENOMIC DNA]</scope>
    <source>
        <strain evidence="2">JCM 17986</strain>
    </source>
</reference>
<accession>A0ABP9HQV8</accession>
<gene>
    <name evidence="1" type="ORF">GCM10023205_48480</name>
</gene>
<comment type="caution">
    <text evidence="1">The sequence shown here is derived from an EMBL/GenBank/DDBJ whole genome shotgun (WGS) entry which is preliminary data.</text>
</comment>
<dbReference type="Proteomes" id="UP001500466">
    <property type="component" value="Unassembled WGS sequence"/>
</dbReference>
<sequence length="143" mass="15336">MRDHERPEGCPLHGGGLRVESLVGRRLVEVVAAWQEAGGDEDVGPLDVWLIDEGGGSVHVTTGSDWCLVVEAAQPDAGYDMGASGRIRVDAADDETPFSEYVGECVVGVREEHHPNTGRVALELVFRSGRVRCASRGGDLRLT</sequence>
<proteinExistence type="predicted"/>
<evidence type="ECO:0000313" key="2">
    <source>
        <dbReference type="Proteomes" id="UP001500466"/>
    </source>
</evidence>
<evidence type="ECO:0000313" key="1">
    <source>
        <dbReference type="EMBL" id="GAA4975823.1"/>
    </source>
</evidence>
<keyword evidence="2" id="KW-1185">Reference proteome</keyword>
<name>A0ABP9HQV8_9ACTN</name>
<protein>
    <submittedName>
        <fullName evidence="1">Uncharacterized protein</fullName>
    </submittedName>
</protein>
<organism evidence="1 2">
    <name type="scientific">Yinghuangia aomiensis</name>
    <dbReference type="NCBI Taxonomy" id="676205"/>
    <lineage>
        <taxon>Bacteria</taxon>
        <taxon>Bacillati</taxon>
        <taxon>Actinomycetota</taxon>
        <taxon>Actinomycetes</taxon>
        <taxon>Kitasatosporales</taxon>
        <taxon>Streptomycetaceae</taxon>
        <taxon>Yinghuangia</taxon>
    </lineage>
</organism>